<dbReference type="Gene3D" id="3.20.20.80">
    <property type="entry name" value="Glycosidases"/>
    <property type="match status" value="1"/>
</dbReference>
<dbReference type="GeneID" id="118409119"/>
<protein>
    <submittedName>
        <fullName evidence="9">Endo-1,4-beta-xylanase 1-like</fullName>
    </submittedName>
</protein>
<keyword evidence="6" id="KW-0732">Signal</keyword>
<evidence type="ECO:0000256" key="2">
    <source>
        <dbReference type="ARBA" id="ARBA00022737"/>
    </source>
</evidence>
<dbReference type="Pfam" id="PF00331">
    <property type="entry name" value="Glyco_hydro_10"/>
    <property type="match status" value="1"/>
</dbReference>
<dbReference type="OMA" id="GMETINY"/>
<proteinExistence type="inferred from homology"/>
<keyword evidence="3" id="KW-0378">Hydrolase</keyword>
<dbReference type="PANTHER" id="PTHR31490">
    <property type="entry name" value="GLYCOSYL HYDROLASE"/>
    <property type="match status" value="1"/>
</dbReference>
<evidence type="ECO:0000259" key="7">
    <source>
        <dbReference type="PROSITE" id="PS51760"/>
    </source>
</evidence>
<dbReference type="InterPro" id="IPR008979">
    <property type="entry name" value="Galactose-bd-like_sf"/>
</dbReference>
<dbReference type="InterPro" id="IPR001000">
    <property type="entry name" value="GH10_dom"/>
</dbReference>
<sequence length="331" mass="37306">MPSATLSALLLWLTACVVSAEIFRNAGFESPLGPENWSCSGCNGLRDGDDKVEGTYSMLVSERVADWAGPSQVLEWGSAVKDGRSYAFRIFVKLLDGGTTPYQVKATMNMKMKDGSEVHLMMFSTNMTAQDGWRRMYGDITVPDTYGGSVSRVWMHVAGAPAAVRFLVDGASLEELSMRESWRAEADARIEQIRKRDVILRVNTDSPESIEVEVAQTKSHFAFGSAVNATALETSGHYRDFFFNNFEWAVIENGLKWQQTDPYPFVFHSWPDTAIKMLESQGVPIRGHCIFWAKPEHVPKWLGWVDWIWDGVVTHMCRQRVDDVVGRYAER</sequence>
<accession>A0A9J7HX55</accession>
<comment type="similarity">
    <text evidence="1">Belongs to the glycosyl hydrolase 10 (cellulase F) family.</text>
</comment>
<dbReference type="KEGG" id="bfo:118409119"/>
<reference evidence="8" key="1">
    <citation type="journal article" date="2020" name="Nat. Ecol. Evol.">
        <title>Deeply conserved synteny resolves early events in vertebrate evolution.</title>
        <authorList>
            <person name="Simakov O."/>
            <person name="Marletaz F."/>
            <person name="Yue J.X."/>
            <person name="O'Connell B."/>
            <person name="Jenkins J."/>
            <person name="Brandt A."/>
            <person name="Calef R."/>
            <person name="Tung C.H."/>
            <person name="Huang T.K."/>
            <person name="Schmutz J."/>
            <person name="Satoh N."/>
            <person name="Yu J.K."/>
            <person name="Putnam N.H."/>
            <person name="Green R.E."/>
            <person name="Rokhsar D.S."/>
        </authorList>
    </citation>
    <scope>NUCLEOTIDE SEQUENCE [LARGE SCALE GENOMIC DNA]</scope>
    <source>
        <strain evidence="8">S238N-H82</strain>
    </source>
</reference>
<dbReference type="AlphaFoldDB" id="A0A9J7HX55"/>
<keyword evidence="4" id="KW-0119">Carbohydrate metabolism</keyword>
<dbReference type="PANTHER" id="PTHR31490:SF1">
    <property type="entry name" value="ENDO-1,4-BETA-XYLANASE 1"/>
    <property type="match status" value="1"/>
</dbReference>
<evidence type="ECO:0000313" key="8">
    <source>
        <dbReference type="Proteomes" id="UP000001554"/>
    </source>
</evidence>
<evidence type="ECO:0000256" key="4">
    <source>
        <dbReference type="ARBA" id="ARBA00023277"/>
    </source>
</evidence>
<dbReference type="Proteomes" id="UP000001554">
    <property type="component" value="Chromosome 2"/>
</dbReference>
<dbReference type="PROSITE" id="PS51760">
    <property type="entry name" value="GH10_2"/>
    <property type="match status" value="1"/>
</dbReference>
<name>A0A9J7HX55_BRAFL</name>
<dbReference type="GO" id="GO:0045493">
    <property type="term" value="P:xylan catabolic process"/>
    <property type="evidence" value="ECO:0000318"/>
    <property type="project" value="GO_Central"/>
</dbReference>
<keyword evidence="2" id="KW-0677">Repeat</keyword>
<organism evidence="8 9">
    <name type="scientific">Branchiostoma floridae</name>
    <name type="common">Florida lancelet</name>
    <name type="synonym">Amphioxus</name>
    <dbReference type="NCBI Taxonomy" id="7739"/>
    <lineage>
        <taxon>Eukaryota</taxon>
        <taxon>Metazoa</taxon>
        <taxon>Chordata</taxon>
        <taxon>Cephalochordata</taxon>
        <taxon>Leptocardii</taxon>
        <taxon>Amphioxiformes</taxon>
        <taxon>Branchiostomatidae</taxon>
        <taxon>Branchiostoma</taxon>
    </lineage>
</organism>
<evidence type="ECO:0000313" key="9">
    <source>
        <dbReference type="RefSeq" id="XP_035665879.1"/>
    </source>
</evidence>
<dbReference type="SUPFAM" id="SSF51445">
    <property type="entry name" value="(Trans)glycosidases"/>
    <property type="match status" value="1"/>
</dbReference>
<dbReference type="OrthoDB" id="6158961at2759"/>
<feature type="chain" id="PRO_5039907980" evidence="6">
    <location>
        <begin position="21"/>
        <end position="331"/>
    </location>
</feature>
<dbReference type="Pfam" id="PF02018">
    <property type="entry name" value="CBM_4_9"/>
    <property type="match status" value="1"/>
</dbReference>
<dbReference type="GO" id="GO:0031176">
    <property type="term" value="F:endo-1,4-beta-xylanase activity"/>
    <property type="evidence" value="ECO:0000318"/>
    <property type="project" value="GO_Central"/>
</dbReference>
<feature type="signal peptide" evidence="6">
    <location>
        <begin position="1"/>
        <end position="20"/>
    </location>
</feature>
<evidence type="ECO:0000256" key="3">
    <source>
        <dbReference type="ARBA" id="ARBA00022801"/>
    </source>
</evidence>
<dbReference type="InterPro" id="IPR044846">
    <property type="entry name" value="GH10"/>
</dbReference>
<keyword evidence="5" id="KW-0624">Polysaccharide degradation</keyword>
<reference evidence="9" key="2">
    <citation type="submission" date="2025-08" db="UniProtKB">
        <authorList>
            <consortium name="RefSeq"/>
        </authorList>
    </citation>
    <scope>IDENTIFICATION</scope>
    <source>
        <strain evidence="9">S238N-H82</strain>
        <tissue evidence="9">Testes</tissue>
    </source>
</reference>
<dbReference type="InterPro" id="IPR017853">
    <property type="entry name" value="GH"/>
</dbReference>
<dbReference type="RefSeq" id="XP_035665879.1">
    <property type="nucleotide sequence ID" value="XM_035809986.1"/>
</dbReference>
<dbReference type="Gene3D" id="2.60.120.260">
    <property type="entry name" value="Galactose-binding domain-like"/>
    <property type="match status" value="1"/>
</dbReference>
<gene>
    <name evidence="9" type="primary">LOC118409119</name>
</gene>
<evidence type="ECO:0000256" key="5">
    <source>
        <dbReference type="ARBA" id="ARBA00023326"/>
    </source>
</evidence>
<dbReference type="InterPro" id="IPR003305">
    <property type="entry name" value="CenC_carb-bd"/>
</dbReference>
<dbReference type="SUPFAM" id="SSF49785">
    <property type="entry name" value="Galactose-binding domain-like"/>
    <property type="match status" value="1"/>
</dbReference>
<keyword evidence="8" id="KW-1185">Reference proteome</keyword>
<feature type="domain" description="GH10" evidence="7">
    <location>
        <begin position="206"/>
        <end position="331"/>
    </location>
</feature>
<evidence type="ECO:0000256" key="1">
    <source>
        <dbReference type="ARBA" id="ARBA00007495"/>
    </source>
</evidence>
<evidence type="ECO:0000256" key="6">
    <source>
        <dbReference type="SAM" id="SignalP"/>
    </source>
</evidence>